<keyword evidence="2" id="KW-1185">Reference proteome</keyword>
<name>A0A9N8E892_9STRA</name>
<dbReference type="EMBL" id="CAICTM010000618">
    <property type="protein sequence ID" value="CAB9513875.1"/>
    <property type="molecule type" value="Genomic_DNA"/>
</dbReference>
<evidence type="ECO:0000313" key="1">
    <source>
        <dbReference type="EMBL" id="CAB9513875.1"/>
    </source>
</evidence>
<gene>
    <name evidence="1" type="ORF">SEMRO_619_G176410.1</name>
</gene>
<sequence length="110" mass="12236">MTNEYADRVPMSLKDMQAYLQSYFGIPIALRRQGDTMINCPYCGKTHDHEPEPGHHVAQCAEDDRGGGIVVGERSFVPNYGYTIVEYVAKDGANQIIPPVIGTEENSEYP</sequence>
<protein>
    <submittedName>
        <fullName evidence="1">Uncharacterized protein</fullName>
    </submittedName>
</protein>
<proteinExistence type="predicted"/>
<reference evidence="1" key="1">
    <citation type="submission" date="2020-06" db="EMBL/GenBank/DDBJ databases">
        <authorList>
            <consortium name="Plant Systems Biology data submission"/>
        </authorList>
    </citation>
    <scope>NUCLEOTIDE SEQUENCE</scope>
    <source>
        <strain evidence="1">D6</strain>
    </source>
</reference>
<organism evidence="1 2">
    <name type="scientific">Seminavis robusta</name>
    <dbReference type="NCBI Taxonomy" id="568900"/>
    <lineage>
        <taxon>Eukaryota</taxon>
        <taxon>Sar</taxon>
        <taxon>Stramenopiles</taxon>
        <taxon>Ochrophyta</taxon>
        <taxon>Bacillariophyta</taxon>
        <taxon>Bacillariophyceae</taxon>
        <taxon>Bacillariophycidae</taxon>
        <taxon>Naviculales</taxon>
        <taxon>Naviculaceae</taxon>
        <taxon>Seminavis</taxon>
    </lineage>
</organism>
<evidence type="ECO:0000313" key="2">
    <source>
        <dbReference type="Proteomes" id="UP001153069"/>
    </source>
</evidence>
<dbReference type="AlphaFoldDB" id="A0A9N8E892"/>
<dbReference type="Proteomes" id="UP001153069">
    <property type="component" value="Unassembled WGS sequence"/>
</dbReference>
<comment type="caution">
    <text evidence="1">The sequence shown here is derived from an EMBL/GenBank/DDBJ whole genome shotgun (WGS) entry which is preliminary data.</text>
</comment>
<accession>A0A9N8E892</accession>